<name>B7QFA7_IXOSC</name>
<protein>
    <submittedName>
        <fullName evidence="2 3">Uncharacterized protein</fullName>
    </submittedName>
</protein>
<evidence type="ECO:0000313" key="4">
    <source>
        <dbReference type="Proteomes" id="UP000001555"/>
    </source>
</evidence>
<dbReference type="EMBL" id="ABJB010720437">
    <property type="status" value="NOT_ANNOTATED_CDS"/>
    <property type="molecule type" value="Genomic_DNA"/>
</dbReference>
<dbReference type="HOGENOM" id="CLU_1682294_0_0_1"/>
<dbReference type="AlphaFoldDB" id="B7QFA7"/>
<gene>
    <name evidence="2" type="ORF">IscW_ISCW012284</name>
</gene>
<evidence type="ECO:0000313" key="3">
    <source>
        <dbReference type="EnsemblMetazoa" id="ISCW012284-PA"/>
    </source>
</evidence>
<dbReference type="PaxDb" id="6945-B7QFA7"/>
<accession>B7QFA7</accession>
<dbReference type="VEuPathDB" id="VectorBase:ISCW012284"/>
<evidence type="ECO:0000313" key="2">
    <source>
        <dbReference type="EMBL" id="EEC17529.1"/>
    </source>
</evidence>
<reference evidence="2 4" key="1">
    <citation type="submission" date="2008-03" db="EMBL/GenBank/DDBJ databases">
        <title>Annotation of Ixodes scapularis.</title>
        <authorList>
            <consortium name="Ixodes scapularis Genome Project Consortium"/>
            <person name="Caler E."/>
            <person name="Hannick L.I."/>
            <person name="Bidwell S."/>
            <person name="Joardar V."/>
            <person name="Thiagarajan M."/>
            <person name="Amedeo P."/>
            <person name="Galinsky K.J."/>
            <person name="Schobel S."/>
            <person name="Inman J."/>
            <person name="Hostetler J."/>
            <person name="Miller J."/>
            <person name="Hammond M."/>
            <person name="Megy K."/>
            <person name="Lawson D."/>
            <person name="Kodira C."/>
            <person name="Sutton G."/>
            <person name="Meyer J."/>
            <person name="Hill C.A."/>
            <person name="Birren B."/>
            <person name="Nene V."/>
            <person name="Collins F."/>
            <person name="Alarcon-Chaidez F."/>
            <person name="Wikel S."/>
            <person name="Strausberg R."/>
        </authorList>
    </citation>
    <scope>NUCLEOTIDE SEQUENCE [LARGE SCALE GENOMIC DNA]</scope>
    <source>
        <strain evidence="4">Wikel</strain>
        <strain evidence="2">Wikel colony</strain>
    </source>
</reference>
<evidence type="ECO:0000256" key="1">
    <source>
        <dbReference type="SAM" id="MobiDB-lite"/>
    </source>
</evidence>
<reference evidence="3" key="2">
    <citation type="submission" date="2020-05" db="UniProtKB">
        <authorList>
            <consortium name="EnsemblMetazoa"/>
        </authorList>
    </citation>
    <scope>IDENTIFICATION</scope>
    <source>
        <strain evidence="3">wikel</strain>
    </source>
</reference>
<dbReference type="InParanoid" id="B7QFA7"/>
<proteinExistence type="predicted"/>
<keyword evidence="4" id="KW-1185">Reference proteome</keyword>
<feature type="region of interest" description="Disordered" evidence="1">
    <location>
        <begin position="28"/>
        <end position="57"/>
    </location>
</feature>
<dbReference type="EnsemblMetazoa" id="ISCW012284-RA">
    <property type="protein sequence ID" value="ISCW012284-PA"/>
    <property type="gene ID" value="ISCW012284"/>
</dbReference>
<organism>
    <name type="scientific">Ixodes scapularis</name>
    <name type="common">Black-legged tick</name>
    <name type="synonym">Deer tick</name>
    <dbReference type="NCBI Taxonomy" id="6945"/>
    <lineage>
        <taxon>Eukaryota</taxon>
        <taxon>Metazoa</taxon>
        <taxon>Ecdysozoa</taxon>
        <taxon>Arthropoda</taxon>
        <taxon>Chelicerata</taxon>
        <taxon>Arachnida</taxon>
        <taxon>Acari</taxon>
        <taxon>Parasitiformes</taxon>
        <taxon>Ixodida</taxon>
        <taxon>Ixodoidea</taxon>
        <taxon>Ixodidae</taxon>
        <taxon>Ixodinae</taxon>
        <taxon>Ixodes</taxon>
    </lineage>
</organism>
<sequence length="157" mass="18252">LKLNFFLLSKVLMDGLLPPALKTRVQKHAPESSVTKRYVPKKSSTAKKKKKKNENRKFYELTLAPSGQTVVDREKKTTKEKKGKEPRAFRRARMDCTRCYRKALWERALSPRPTTCCVLRATPRQKRKVELTEVELTKVYGSYVSRLFCTILDPYVV</sequence>
<feature type="compositionally biased region" description="Basic residues" evidence="1">
    <location>
        <begin position="38"/>
        <end position="54"/>
    </location>
</feature>
<dbReference type="Proteomes" id="UP000001555">
    <property type="component" value="Unassembled WGS sequence"/>
</dbReference>
<feature type="non-terminal residue" evidence="2">
    <location>
        <position position="1"/>
    </location>
</feature>
<dbReference type="VEuPathDB" id="VectorBase:ISCI012284"/>
<dbReference type="EMBL" id="DS924735">
    <property type="protein sequence ID" value="EEC17529.1"/>
    <property type="molecule type" value="Genomic_DNA"/>
</dbReference>